<dbReference type="GeneID" id="33328776"/>
<organism evidence="1 2">
    <name type="scientific">Thermococcus radiotolerans</name>
    <dbReference type="NCBI Taxonomy" id="187880"/>
    <lineage>
        <taxon>Archaea</taxon>
        <taxon>Methanobacteriati</taxon>
        <taxon>Methanobacteriota</taxon>
        <taxon>Thermococci</taxon>
        <taxon>Thermococcales</taxon>
        <taxon>Thermococcaceae</taxon>
        <taxon>Thermococcus</taxon>
    </lineage>
</organism>
<dbReference type="RefSeq" id="WP_088867118.1">
    <property type="nucleotide sequence ID" value="NZ_CP015106.1"/>
</dbReference>
<dbReference type="Pfam" id="PF09910">
    <property type="entry name" value="DUF2139"/>
    <property type="match status" value="1"/>
</dbReference>
<keyword evidence="2" id="KW-1185">Reference proteome</keyword>
<gene>
    <name evidence="1" type="ORF">A3L10_07965</name>
</gene>
<sequence>MLLRDYRFPPRYGPEWGSGGIFGLKYHNGTLYFTLAFEADAHFTDVKSGEEKTYDFTLLGEAPTSGGDTYNAVETVDEFIYFGGWVHAPAVYREEGRILFHNKYSHVHVYDTENDSIRLLWKDSIHHETDWAGEVSDILYDPANDRLLIAREDGHANLGVYALDRRTGKAKPLIHEPSLKGTIVHDTAFFGIGSNFTEGLREIRALDLIEGRWQTFKLGESVDGRPYIRPEYGPLASAYNRAFAFVRGGIIAGNPFMGEDFRFFRLFEFYTFYAPFRVNAINVGGGILTAYNAHHDAVYRRDSANVGMEWAATNTITGPSVLLYVAPPMVKIVGAFGARVTSIEKMDGKLLVATNTAPNTGATEATPFDTGARDIVVLDEKILQEKPPAVSFSLPLALPGMAKNLGAGTFGGIPLDGYREPRMVLYLSGDNRLTVHEYDLALPAGEAVSETFDVRAGKNVLDLSSFSGIVSFELEKPDMRGKVRIELR</sequence>
<dbReference type="SUPFAM" id="SSF82171">
    <property type="entry name" value="DPP6 N-terminal domain-like"/>
    <property type="match status" value="1"/>
</dbReference>
<dbReference type="Proteomes" id="UP000250085">
    <property type="component" value="Chromosome"/>
</dbReference>
<dbReference type="OrthoDB" id="85148at2157"/>
<accession>A0A2Z2MZ22</accession>
<dbReference type="KEGG" id="trl:A3L10_07965"/>
<dbReference type="EMBL" id="CP015106">
    <property type="protein sequence ID" value="ASJ15065.1"/>
    <property type="molecule type" value="Genomic_DNA"/>
</dbReference>
<dbReference type="InterPro" id="IPR015943">
    <property type="entry name" value="WD40/YVTN_repeat-like_dom_sf"/>
</dbReference>
<dbReference type="InterPro" id="IPR016675">
    <property type="entry name" value="UCP016666"/>
</dbReference>
<reference evidence="1 2" key="1">
    <citation type="submission" date="2016-04" db="EMBL/GenBank/DDBJ databases">
        <title>Complete genome sequence of Thermococcus radiotolerans type strain EJ2.</title>
        <authorList>
            <person name="Oger P.M."/>
        </authorList>
    </citation>
    <scope>NUCLEOTIDE SEQUENCE [LARGE SCALE GENOMIC DNA]</scope>
    <source>
        <strain evidence="1 2">EJ2</strain>
    </source>
</reference>
<evidence type="ECO:0000313" key="1">
    <source>
        <dbReference type="EMBL" id="ASJ15065.1"/>
    </source>
</evidence>
<dbReference type="PIRSF" id="PIRSF016666">
    <property type="entry name" value="UCP016666"/>
    <property type="match status" value="1"/>
</dbReference>
<dbReference type="Gene3D" id="2.130.10.10">
    <property type="entry name" value="YVTN repeat-like/Quinoprotein amine dehydrogenase"/>
    <property type="match status" value="1"/>
</dbReference>
<name>A0A2Z2MZ22_9EURY</name>
<evidence type="ECO:0000313" key="2">
    <source>
        <dbReference type="Proteomes" id="UP000250085"/>
    </source>
</evidence>
<proteinExistence type="predicted"/>
<protein>
    <submittedName>
        <fullName evidence="1">Phosphate ABC transporter substrate-binding protein</fullName>
    </submittedName>
</protein>
<dbReference type="AlphaFoldDB" id="A0A2Z2MZ22"/>